<keyword evidence="2" id="KW-1185">Reference proteome</keyword>
<evidence type="ECO:0000313" key="1">
    <source>
        <dbReference type="EMBL" id="MBL7629859.1"/>
    </source>
</evidence>
<proteinExistence type="predicted"/>
<sequence>MPVPDESVRSDLPDVAHLSLTELRELHDEALNAGLERVIRRVRTADERLSGGSRRFD</sequence>
<evidence type="ECO:0000313" key="2">
    <source>
        <dbReference type="Proteomes" id="UP000604475"/>
    </source>
</evidence>
<comment type="caution">
    <text evidence="1">The sequence shown here is derived from an EMBL/GenBank/DDBJ whole genome shotgun (WGS) entry which is preliminary data.</text>
</comment>
<dbReference type="EMBL" id="JAEACQ010000238">
    <property type="protein sequence ID" value="MBL7629859.1"/>
    <property type="molecule type" value="Genomic_DNA"/>
</dbReference>
<protein>
    <submittedName>
        <fullName evidence="1">Uncharacterized protein</fullName>
    </submittedName>
</protein>
<name>A0A937RM63_9ACTN</name>
<gene>
    <name evidence="1" type="ORF">I7412_22355</name>
</gene>
<dbReference type="Proteomes" id="UP000604475">
    <property type="component" value="Unassembled WGS sequence"/>
</dbReference>
<reference evidence="1" key="1">
    <citation type="submission" date="2020-12" db="EMBL/GenBank/DDBJ databases">
        <title>Genomic characterization of non-nitrogen-fixing Frankia strains.</title>
        <authorList>
            <person name="Carlos-Shanley C."/>
            <person name="Guerra T."/>
            <person name="Hahn D."/>
        </authorList>
    </citation>
    <scope>NUCLEOTIDE SEQUENCE</scope>
    <source>
        <strain evidence="1">CN6</strain>
    </source>
</reference>
<accession>A0A937RM63</accession>
<organism evidence="1 2">
    <name type="scientific">Frankia nepalensis</name>
    <dbReference type="NCBI Taxonomy" id="1836974"/>
    <lineage>
        <taxon>Bacteria</taxon>
        <taxon>Bacillati</taxon>
        <taxon>Actinomycetota</taxon>
        <taxon>Actinomycetes</taxon>
        <taxon>Frankiales</taxon>
        <taxon>Frankiaceae</taxon>
        <taxon>Frankia</taxon>
    </lineage>
</organism>
<dbReference type="RefSeq" id="WP_203002893.1">
    <property type="nucleotide sequence ID" value="NZ_JADWYU010000124.1"/>
</dbReference>
<dbReference type="AlphaFoldDB" id="A0A937RM63"/>